<feature type="compositionally biased region" description="Acidic residues" evidence="2">
    <location>
        <begin position="65"/>
        <end position="80"/>
    </location>
</feature>
<evidence type="ECO:0000313" key="4">
    <source>
        <dbReference type="EMBL" id="GAA0151160.1"/>
    </source>
</evidence>
<dbReference type="GO" id="GO:0006355">
    <property type="term" value="P:regulation of DNA-templated transcription"/>
    <property type="evidence" value="ECO:0007669"/>
    <property type="project" value="InterPro"/>
</dbReference>
<feature type="domain" description="Glabrous enhancer-binding protein-like DBD" evidence="3">
    <location>
        <begin position="204"/>
        <end position="298"/>
    </location>
</feature>
<feature type="compositionally biased region" description="Basic and acidic residues" evidence="2">
    <location>
        <begin position="1"/>
        <end position="13"/>
    </location>
</feature>
<feature type="region of interest" description="Disordered" evidence="2">
    <location>
        <begin position="1"/>
        <end position="154"/>
    </location>
</feature>
<dbReference type="PANTHER" id="PTHR31662:SF33">
    <property type="entry name" value="DNA-BINDING STOREKEEPER PROTEIN TRANSCRIPTIONAL REGULATOR-LIKE PROTEIN"/>
    <property type="match status" value="1"/>
</dbReference>
<proteinExistence type="inferred from homology"/>
<evidence type="ECO:0000256" key="2">
    <source>
        <dbReference type="SAM" id="MobiDB-lite"/>
    </source>
</evidence>
<gene>
    <name evidence="4" type="ORF">LIER_37237</name>
</gene>
<name>A0AAV3PLF1_LITER</name>
<dbReference type="PANTHER" id="PTHR31662">
    <property type="entry name" value="BNAANNG10740D PROTEIN-RELATED"/>
    <property type="match status" value="1"/>
</dbReference>
<dbReference type="GO" id="GO:0005634">
    <property type="term" value="C:nucleus"/>
    <property type="evidence" value="ECO:0007669"/>
    <property type="project" value="TreeGrafter"/>
</dbReference>
<dbReference type="AlphaFoldDB" id="A0AAV3PLF1"/>
<accession>A0AAV3PLF1</accession>
<evidence type="ECO:0000313" key="5">
    <source>
        <dbReference type="Proteomes" id="UP001454036"/>
    </source>
</evidence>
<organism evidence="4 5">
    <name type="scientific">Lithospermum erythrorhizon</name>
    <name type="common">Purple gromwell</name>
    <name type="synonym">Lithospermum officinale var. erythrorhizon</name>
    <dbReference type="NCBI Taxonomy" id="34254"/>
    <lineage>
        <taxon>Eukaryota</taxon>
        <taxon>Viridiplantae</taxon>
        <taxon>Streptophyta</taxon>
        <taxon>Embryophyta</taxon>
        <taxon>Tracheophyta</taxon>
        <taxon>Spermatophyta</taxon>
        <taxon>Magnoliopsida</taxon>
        <taxon>eudicotyledons</taxon>
        <taxon>Gunneridae</taxon>
        <taxon>Pentapetalae</taxon>
        <taxon>asterids</taxon>
        <taxon>lamiids</taxon>
        <taxon>Boraginales</taxon>
        <taxon>Boraginaceae</taxon>
        <taxon>Boraginoideae</taxon>
        <taxon>Lithospermeae</taxon>
        <taxon>Lithospermum</taxon>
    </lineage>
</organism>
<sequence>MAKNREPEPKPQESDDQLTSDSGSESESESEPEPEPQTLPPKSSTQIPNSTNSSDSDDSLSPSDSDSDADESEPEPEPEPEPVAKKSKSNIESNVKGSAIGVKRGAEKGVESQDVKKPKKIENLVKKAGKSEGGTKKIDNLVKKDGKSEEDLKNIGKSEGGIKKIDNLVKREGKSEGGLKKIESLLKKDGKYEGGNEDVSKKLFQRVFSEDDEIVLLKGMLDFTAKKKSDPVVEIDEFHGFIKKLLHFDVTKAQLLNKIRRLKGKYVNNASKVKDGHERKFSKQHEREGYELSKRIWGNVDVENSNNVDGALENGKENVSVMRKCSKVEDKGLLAVKQANCDELKGMGIGSSGLPDGVAGLYAYSALEQRITSEEIENIGREKKRELGKKLSEIEVAELELCVMRWEYMAEKARLIVAAKKAEL</sequence>
<protein>
    <recommendedName>
        <fullName evidence="3">Glabrous enhancer-binding protein-like DBD domain-containing protein</fullName>
    </recommendedName>
</protein>
<evidence type="ECO:0000259" key="3">
    <source>
        <dbReference type="Pfam" id="PF04504"/>
    </source>
</evidence>
<dbReference type="InterPro" id="IPR007592">
    <property type="entry name" value="GEBP"/>
</dbReference>
<reference evidence="4 5" key="1">
    <citation type="submission" date="2024-01" db="EMBL/GenBank/DDBJ databases">
        <title>The complete chloroplast genome sequence of Lithospermum erythrorhizon: insights into the phylogenetic relationship among Boraginaceae species and the maternal lineages of purple gromwells.</title>
        <authorList>
            <person name="Okada T."/>
            <person name="Watanabe K."/>
        </authorList>
    </citation>
    <scope>NUCLEOTIDE SEQUENCE [LARGE SCALE GENOMIC DNA]</scope>
</reference>
<keyword evidence="5" id="KW-1185">Reference proteome</keyword>
<dbReference type="Proteomes" id="UP001454036">
    <property type="component" value="Unassembled WGS sequence"/>
</dbReference>
<dbReference type="InterPro" id="IPR053932">
    <property type="entry name" value="GeBP-like_DBD"/>
</dbReference>
<dbReference type="Pfam" id="PF04504">
    <property type="entry name" value="GeBP-like_DBD"/>
    <property type="match status" value="1"/>
</dbReference>
<feature type="compositionally biased region" description="Basic and acidic residues" evidence="2">
    <location>
        <begin position="104"/>
        <end position="154"/>
    </location>
</feature>
<feature type="compositionally biased region" description="Polar residues" evidence="2">
    <location>
        <begin position="40"/>
        <end position="52"/>
    </location>
</feature>
<dbReference type="EMBL" id="BAABME010017733">
    <property type="protein sequence ID" value="GAA0151160.1"/>
    <property type="molecule type" value="Genomic_DNA"/>
</dbReference>
<feature type="compositionally biased region" description="Acidic residues" evidence="2">
    <location>
        <begin position="14"/>
        <end position="34"/>
    </location>
</feature>
<comment type="similarity">
    <text evidence="1">Belongs to the GeBP family.</text>
</comment>
<evidence type="ECO:0000256" key="1">
    <source>
        <dbReference type="ARBA" id="ARBA00010820"/>
    </source>
</evidence>
<comment type="caution">
    <text evidence="4">The sequence shown here is derived from an EMBL/GenBank/DDBJ whole genome shotgun (WGS) entry which is preliminary data.</text>
</comment>